<dbReference type="OrthoDB" id="58529at2759"/>
<organism evidence="3 4">
    <name type="scientific">Sistotremastrum niveocremeum HHB9708</name>
    <dbReference type="NCBI Taxonomy" id="1314777"/>
    <lineage>
        <taxon>Eukaryota</taxon>
        <taxon>Fungi</taxon>
        <taxon>Dikarya</taxon>
        <taxon>Basidiomycota</taxon>
        <taxon>Agaricomycotina</taxon>
        <taxon>Agaricomycetes</taxon>
        <taxon>Sistotremastrales</taxon>
        <taxon>Sistotremastraceae</taxon>
        <taxon>Sertulicium</taxon>
        <taxon>Sertulicium niveocremeum</taxon>
    </lineage>
</organism>
<feature type="compositionally biased region" description="Low complexity" evidence="1">
    <location>
        <begin position="330"/>
        <end position="354"/>
    </location>
</feature>
<dbReference type="InterPro" id="IPR045865">
    <property type="entry name" value="ACT-like_dom_sf"/>
</dbReference>
<dbReference type="PANTHER" id="PTHR31131:SF6">
    <property type="entry name" value="CASTOR ACT DOMAIN-CONTAINING PROTEIN"/>
    <property type="match status" value="1"/>
</dbReference>
<gene>
    <name evidence="3" type="ORF">SISNIDRAFT_481543</name>
</gene>
<dbReference type="SUPFAM" id="SSF55021">
    <property type="entry name" value="ACT-like"/>
    <property type="match status" value="1"/>
</dbReference>
<dbReference type="Proteomes" id="UP000076722">
    <property type="component" value="Unassembled WGS sequence"/>
</dbReference>
<feature type="compositionally biased region" description="Pro residues" evidence="1">
    <location>
        <begin position="231"/>
        <end position="241"/>
    </location>
</feature>
<dbReference type="PANTHER" id="PTHR31131">
    <property type="entry name" value="CHROMOSOME 1, WHOLE GENOME SHOTGUN SEQUENCE"/>
    <property type="match status" value="1"/>
</dbReference>
<sequence length="499" mass="54454">MTDSSKPTVTLLPVPLALIHIPRSRVAALSHPIVEQLLLPSSHFLNITCNEIELSIFANCDYVERFAKIARIDRRRQRGRRRASSRNDGRVVTPPQPEIEVSCEEWKVLQIDTHDGLGQSLSLLSLHPQPDASLHFVPEDTAGARVRELSAPLAAAGISIFYQSSHQSDFIIVKSVRIGQVMQILAESQSYNLYSDGPLDITTPTSRARTPPVESDDDDQPFENSLLFSPHRPPSPPPVDTPRPRSHSSGAVQVSVLDAELSWVGLPSDASDGDREHWSFKLLKLIAYPDLIIPSTKTPVSPKSALFDRFASFDVRSLNTPDDLSDSDASDSASDSFFSCPSPHTSTSPSRASAVGHQAVSNGGSPLVLASKTLLNGPPFYSITFTAEGSSLVTSLPILAALFPKADRHQVISGEELTLYEQNLTNGKRACHTPNEVGMTCLQIDLQKYGLDKHGLVNRFSQVLESNQINHMYSSTFKTANVLVDKIHASKAAALLRSC</sequence>
<dbReference type="Gene3D" id="3.30.2130.10">
    <property type="entry name" value="VC0802-like"/>
    <property type="match status" value="2"/>
</dbReference>
<name>A0A164ZDG7_9AGAM</name>
<evidence type="ECO:0000313" key="3">
    <source>
        <dbReference type="EMBL" id="KZS97634.1"/>
    </source>
</evidence>
<dbReference type="GO" id="GO:0006520">
    <property type="term" value="P:amino acid metabolic process"/>
    <property type="evidence" value="ECO:0007669"/>
    <property type="project" value="UniProtKB-ARBA"/>
</dbReference>
<dbReference type="EMBL" id="KV419396">
    <property type="protein sequence ID" value="KZS97634.1"/>
    <property type="molecule type" value="Genomic_DNA"/>
</dbReference>
<evidence type="ECO:0000313" key="4">
    <source>
        <dbReference type="Proteomes" id="UP000076722"/>
    </source>
</evidence>
<dbReference type="InterPro" id="IPR027795">
    <property type="entry name" value="CASTOR_ACT_dom"/>
</dbReference>
<dbReference type="InterPro" id="IPR051719">
    <property type="entry name" value="CASTOR_mTORC1"/>
</dbReference>
<proteinExistence type="predicted"/>
<evidence type="ECO:0000259" key="2">
    <source>
        <dbReference type="Pfam" id="PF13840"/>
    </source>
</evidence>
<feature type="region of interest" description="Disordered" evidence="1">
    <location>
        <begin position="321"/>
        <end position="357"/>
    </location>
</feature>
<keyword evidence="4" id="KW-1185">Reference proteome</keyword>
<dbReference type="Pfam" id="PF13840">
    <property type="entry name" value="ACT_7"/>
    <property type="match status" value="1"/>
</dbReference>
<protein>
    <recommendedName>
        <fullName evidence="2">CASTOR ACT domain-containing protein</fullName>
    </recommendedName>
</protein>
<dbReference type="AlphaFoldDB" id="A0A164ZDG7"/>
<feature type="domain" description="CASTOR ACT" evidence="2">
    <location>
        <begin position="144"/>
        <end position="186"/>
    </location>
</feature>
<dbReference type="GO" id="GO:0046394">
    <property type="term" value="P:carboxylic acid biosynthetic process"/>
    <property type="evidence" value="ECO:0007669"/>
    <property type="project" value="UniProtKB-ARBA"/>
</dbReference>
<accession>A0A164ZDG7</accession>
<evidence type="ECO:0000256" key="1">
    <source>
        <dbReference type="SAM" id="MobiDB-lite"/>
    </source>
</evidence>
<reference evidence="3 4" key="1">
    <citation type="journal article" date="2016" name="Mol. Biol. Evol.">
        <title>Comparative Genomics of Early-Diverging Mushroom-Forming Fungi Provides Insights into the Origins of Lignocellulose Decay Capabilities.</title>
        <authorList>
            <person name="Nagy L.G."/>
            <person name="Riley R."/>
            <person name="Tritt A."/>
            <person name="Adam C."/>
            <person name="Daum C."/>
            <person name="Floudas D."/>
            <person name="Sun H."/>
            <person name="Yadav J.S."/>
            <person name="Pangilinan J."/>
            <person name="Larsson K.H."/>
            <person name="Matsuura K."/>
            <person name="Barry K."/>
            <person name="Labutti K."/>
            <person name="Kuo R."/>
            <person name="Ohm R.A."/>
            <person name="Bhattacharya S.S."/>
            <person name="Shirouzu T."/>
            <person name="Yoshinaga Y."/>
            <person name="Martin F.M."/>
            <person name="Grigoriev I.V."/>
            <person name="Hibbett D.S."/>
        </authorList>
    </citation>
    <scope>NUCLEOTIDE SEQUENCE [LARGE SCALE GENOMIC DNA]</scope>
    <source>
        <strain evidence="3 4">HHB9708</strain>
    </source>
</reference>
<feature type="region of interest" description="Disordered" evidence="1">
    <location>
        <begin position="196"/>
        <end position="250"/>
    </location>
</feature>